<evidence type="ECO:0000313" key="7">
    <source>
        <dbReference type="EMBL" id="KUZ92501.1"/>
    </source>
</evidence>
<evidence type="ECO:0000256" key="3">
    <source>
        <dbReference type="ARBA" id="ARBA00022490"/>
    </source>
</evidence>
<dbReference type="GO" id="GO:0009295">
    <property type="term" value="C:nucleoid"/>
    <property type="evidence" value="ECO:0007669"/>
    <property type="project" value="UniProtKB-SubCell"/>
</dbReference>
<dbReference type="SMART" id="SM00528">
    <property type="entry name" value="HNS"/>
    <property type="match status" value="1"/>
</dbReference>
<keyword evidence="3" id="KW-0963">Cytoplasm</keyword>
<comment type="caution">
    <text evidence="7">The sequence shown here is derived from an EMBL/GenBank/DDBJ whole genome shotgun (WGS) entry which is preliminary data.</text>
</comment>
<dbReference type="EMBL" id="LOTN01000021">
    <property type="protein sequence ID" value="KUZ92501.1"/>
    <property type="molecule type" value="Genomic_DNA"/>
</dbReference>
<dbReference type="Proteomes" id="UP000065521">
    <property type="component" value="Unassembled WGS sequence"/>
</dbReference>
<evidence type="ECO:0000313" key="8">
    <source>
        <dbReference type="Proteomes" id="UP000065521"/>
    </source>
</evidence>
<sequence length="101" mass="11446">MTTYRELQAQIEVLQAQAESVRLEEKKAAVSRIREAIALYDLTPGDLFGDPPRKPRRRAKRGPVPPKYRDPQSGATWSGRGREPLWINGQSREQFLIDASA</sequence>
<dbReference type="SUPFAM" id="SSF81273">
    <property type="entry name" value="H-NS histone-like proteins"/>
    <property type="match status" value="1"/>
</dbReference>
<evidence type="ECO:0000256" key="4">
    <source>
        <dbReference type="ARBA" id="ARBA00023125"/>
    </source>
</evidence>
<comment type="subcellular location">
    <subcellularLocation>
        <location evidence="1">Cytoplasm</location>
        <location evidence="1">Nucleoid</location>
    </subcellularLocation>
</comment>
<gene>
    <name evidence="7" type="ORF">WI38_10180</name>
</gene>
<dbReference type="AlphaFoldDB" id="A0A102KDL2"/>
<dbReference type="GO" id="GO:0003677">
    <property type="term" value="F:DNA binding"/>
    <property type="evidence" value="ECO:0007669"/>
    <property type="project" value="UniProtKB-KW"/>
</dbReference>
<dbReference type="PANTHER" id="PTHR38097">
    <property type="match status" value="1"/>
</dbReference>
<name>A0A102KDL2_9BURK</name>
<proteinExistence type="inferred from homology"/>
<reference evidence="7 8" key="1">
    <citation type="submission" date="2015-11" db="EMBL/GenBank/DDBJ databases">
        <title>Expanding the genomic diversity of Burkholderia species for the development of highly accurate diagnostics.</title>
        <authorList>
            <person name="Sahl J."/>
            <person name="Keim P."/>
            <person name="Wagner D."/>
        </authorList>
    </citation>
    <scope>NUCLEOTIDE SEQUENCE [LARGE SCALE GENOMIC DNA]</scope>
    <source>
        <strain evidence="7 8">RF32-BP4</strain>
    </source>
</reference>
<evidence type="ECO:0000256" key="1">
    <source>
        <dbReference type="ARBA" id="ARBA00004453"/>
    </source>
</evidence>
<comment type="similarity">
    <text evidence="2">Belongs to the histone-like protein H-NS family.</text>
</comment>
<accession>A0A102KDL2</accession>
<feature type="region of interest" description="Disordered" evidence="5">
    <location>
        <begin position="44"/>
        <end position="84"/>
    </location>
</feature>
<feature type="domain" description="DNA-binding protein H-NS-like C-terminal" evidence="6">
    <location>
        <begin position="58"/>
        <end position="97"/>
    </location>
</feature>
<dbReference type="Gene3D" id="4.10.430.30">
    <property type="match status" value="1"/>
</dbReference>
<keyword evidence="4 7" id="KW-0238">DNA-binding</keyword>
<dbReference type="Pfam" id="PF00816">
    <property type="entry name" value="Histone_HNS"/>
    <property type="match status" value="1"/>
</dbReference>
<evidence type="ECO:0000256" key="5">
    <source>
        <dbReference type="SAM" id="MobiDB-lite"/>
    </source>
</evidence>
<evidence type="ECO:0000256" key="2">
    <source>
        <dbReference type="ARBA" id="ARBA00010610"/>
    </source>
</evidence>
<protein>
    <submittedName>
        <fullName evidence="7">DNA-binding protein</fullName>
    </submittedName>
</protein>
<dbReference type="RefSeq" id="WP_059632442.1">
    <property type="nucleotide sequence ID" value="NZ_JBGRUP010000037.1"/>
</dbReference>
<dbReference type="PANTHER" id="PTHR38097:SF2">
    <property type="entry name" value="DNA-BINDING PROTEIN STPA"/>
    <property type="match status" value="1"/>
</dbReference>
<dbReference type="InterPro" id="IPR027444">
    <property type="entry name" value="H-NS_C_dom"/>
</dbReference>
<evidence type="ECO:0000259" key="6">
    <source>
        <dbReference type="SMART" id="SM00528"/>
    </source>
</evidence>
<organism evidence="7 8">
    <name type="scientific">Burkholderia ubonensis</name>
    <dbReference type="NCBI Taxonomy" id="101571"/>
    <lineage>
        <taxon>Bacteria</taxon>
        <taxon>Pseudomonadati</taxon>
        <taxon>Pseudomonadota</taxon>
        <taxon>Betaproteobacteria</taxon>
        <taxon>Burkholderiales</taxon>
        <taxon>Burkholderiaceae</taxon>
        <taxon>Burkholderia</taxon>
        <taxon>Burkholderia cepacia complex</taxon>
    </lineage>
</organism>